<accession>A0ABN8PLY2</accession>
<sequence>MVLHQNPISSMHLKMRLARRYTSASPDGVINDSEIVEVKKVELREGESLDDGMCRFGIYKKNGSELM</sequence>
<organism evidence="1 2">
    <name type="scientific">Porites lobata</name>
    <dbReference type="NCBI Taxonomy" id="104759"/>
    <lineage>
        <taxon>Eukaryota</taxon>
        <taxon>Metazoa</taxon>
        <taxon>Cnidaria</taxon>
        <taxon>Anthozoa</taxon>
        <taxon>Hexacorallia</taxon>
        <taxon>Scleractinia</taxon>
        <taxon>Fungiina</taxon>
        <taxon>Poritidae</taxon>
        <taxon>Porites</taxon>
    </lineage>
</organism>
<proteinExistence type="predicted"/>
<feature type="non-terminal residue" evidence="1">
    <location>
        <position position="67"/>
    </location>
</feature>
<dbReference type="Proteomes" id="UP001159405">
    <property type="component" value="Unassembled WGS sequence"/>
</dbReference>
<keyword evidence="2" id="KW-1185">Reference proteome</keyword>
<dbReference type="EMBL" id="CALNXK010000073">
    <property type="protein sequence ID" value="CAH3144353.1"/>
    <property type="molecule type" value="Genomic_DNA"/>
</dbReference>
<name>A0ABN8PLY2_9CNID</name>
<protein>
    <submittedName>
        <fullName evidence="1">Uncharacterized protein</fullName>
    </submittedName>
</protein>
<reference evidence="1 2" key="1">
    <citation type="submission" date="2022-05" db="EMBL/GenBank/DDBJ databases">
        <authorList>
            <consortium name="Genoscope - CEA"/>
            <person name="William W."/>
        </authorList>
    </citation>
    <scope>NUCLEOTIDE SEQUENCE [LARGE SCALE GENOMIC DNA]</scope>
</reference>
<comment type="caution">
    <text evidence="1">The sequence shown here is derived from an EMBL/GenBank/DDBJ whole genome shotgun (WGS) entry which is preliminary data.</text>
</comment>
<evidence type="ECO:0000313" key="2">
    <source>
        <dbReference type="Proteomes" id="UP001159405"/>
    </source>
</evidence>
<evidence type="ECO:0000313" key="1">
    <source>
        <dbReference type="EMBL" id="CAH3144353.1"/>
    </source>
</evidence>
<gene>
    <name evidence="1" type="ORF">PLOB_00043927</name>
</gene>